<comment type="caution">
    <text evidence="2">The sequence shown here is derived from an EMBL/GenBank/DDBJ whole genome shotgun (WGS) entry which is preliminary data.</text>
</comment>
<organism evidence="2 3">
    <name type="scientific">Dyadobacter jejuensis</name>
    <dbReference type="NCBI Taxonomy" id="1082580"/>
    <lineage>
        <taxon>Bacteria</taxon>
        <taxon>Pseudomonadati</taxon>
        <taxon>Bacteroidota</taxon>
        <taxon>Cytophagia</taxon>
        <taxon>Cytophagales</taxon>
        <taxon>Spirosomataceae</taxon>
        <taxon>Dyadobacter</taxon>
    </lineage>
</organism>
<evidence type="ECO:0000313" key="3">
    <source>
        <dbReference type="Proteomes" id="UP000245880"/>
    </source>
</evidence>
<feature type="chain" id="PRO_5016293384" evidence="1">
    <location>
        <begin position="18"/>
        <end position="107"/>
    </location>
</feature>
<gene>
    <name evidence="2" type="ORF">CLV98_11341</name>
</gene>
<dbReference type="Proteomes" id="UP000245880">
    <property type="component" value="Unassembled WGS sequence"/>
</dbReference>
<keyword evidence="3" id="KW-1185">Reference proteome</keyword>
<feature type="signal peptide" evidence="1">
    <location>
        <begin position="1"/>
        <end position="17"/>
    </location>
</feature>
<name>A0A316ACT3_9BACT</name>
<evidence type="ECO:0000256" key="1">
    <source>
        <dbReference type="SAM" id="SignalP"/>
    </source>
</evidence>
<dbReference type="InterPro" id="IPR046601">
    <property type="entry name" value="DUF6660"/>
</dbReference>
<dbReference type="OrthoDB" id="997115at2"/>
<dbReference type="EMBL" id="QGDT01000013">
    <property type="protein sequence ID" value="PWJ55565.1"/>
    <property type="molecule type" value="Genomic_DNA"/>
</dbReference>
<accession>A0A316ACT3</accession>
<dbReference type="RefSeq" id="WP_109677013.1">
    <property type="nucleotide sequence ID" value="NZ_QGDT01000013.1"/>
</dbReference>
<dbReference type="Pfam" id="PF20365">
    <property type="entry name" value="DUF6660"/>
    <property type="match status" value="1"/>
</dbReference>
<evidence type="ECO:0000313" key="2">
    <source>
        <dbReference type="EMBL" id="PWJ55565.1"/>
    </source>
</evidence>
<sequence length="107" mass="11662">MNKLKLYLLALYTVALACVPCDDGMAVPLGSDSVTIMAVHLPSDPGNDGDHCTVFCACTCCASTVIVQALDLIPQIKGYVREDIMTFSPYSMHSVSRINNIWQPPQR</sequence>
<dbReference type="PROSITE" id="PS51257">
    <property type="entry name" value="PROKAR_LIPOPROTEIN"/>
    <property type="match status" value="1"/>
</dbReference>
<protein>
    <submittedName>
        <fullName evidence="2">Uncharacterized protein</fullName>
    </submittedName>
</protein>
<reference evidence="2 3" key="1">
    <citation type="submission" date="2018-03" db="EMBL/GenBank/DDBJ databases">
        <title>Genomic Encyclopedia of Archaeal and Bacterial Type Strains, Phase II (KMG-II): from individual species to whole genera.</title>
        <authorList>
            <person name="Goeker M."/>
        </authorList>
    </citation>
    <scope>NUCLEOTIDE SEQUENCE [LARGE SCALE GENOMIC DNA]</scope>
    <source>
        <strain evidence="2 3">DSM 100346</strain>
    </source>
</reference>
<proteinExistence type="predicted"/>
<dbReference type="AlphaFoldDB" id="A0A316ACT3"/>
<keyword evidence="1" id="KW-0732">Signal</keyword>